<keyword evidence="8" id="KW-1185">Reference proteome</keyword>
<dbReference type="EMBL" id="JAMZFT010000002">
    <property type="protein sequence ID" value="MCP1337178.1"/>
    <property type="molecule type" value="Genomic_DNA"/>
</dbReference>
<reference evidence="7" key="1">
    <citation type="submission" date="2022-06" db="EMBL/GenBank/DDBJ databases">
        <title>Isolation and Genomics of Futiania mangrovii gen. nov., sp. nov., a Rare and Metabolically-versatile member in the Class Alphaproteobacteria.</title>
        <authorList>
            <person name="Liu L."/>
            <person name="Huang W.-C."/>
            <person name="Pan J."/>
            <person name="Li J."/>
            <person name="Huang Y."/>
            <person name="Du H."/>
            <person name="Liu Y."/>
            <person name="Li M."/>
        </authorList>
    </citation>
    <scope>NUCLEOTIDE SEQUENCE</scope>
    <source>
        <strain evidence="7">FT118</strain>
    </source>
</reference>
<feature type="transmembrane region" description="Helical" evidence="5">
    <location>
        <begin position="170"/>
        <end position="188"/>
    </location>
</feature>
<feature type="domain" description="NnrU" evidence="6">
    <location>
        <begin position="4"/>
        <end position="226"/>
    </location>
</feature>
<gene>
    <name evidence="7" type="ORF">NJQ99_12210</name>
</gene>
<feature type="transmembrane region" description="Helical" evidence="5">
    <location>
        <begin position="35"/>
        <end position="52"/>
    </location>
</feature>
<evidence type="ECO:0000256" key="3">
    <source>
        <dbReference type="ARBA" id="ARBA00022989"/>
    </source>
</evidence>
<dbReference type="AlphaFoldDB" id="A0A9J6PMB4"/>
<dbReference type="Pfam" id="PF07298">
    <property type="entry name" value="NnrU"/>
    <property type="match status" value="1"/>
</dbReference>
<keyword evidence="3 5" id="KW-1133">Transmembrane helix</keyword>
<dbReference type="PANTHER" id="PTHR35988:SF2">
    <property type="entry name" value="15-CIS-ZETA-CAROTENE ISOMERASE, CHLOROPLASTIC"/>
    <property type="match status" value="1"/>
</dbReference>
<evidence type="ECO:0000256" key="4">
    <source>
        <dbReference type="ARBA" id="ARBA00023136"/>
    </source>
</evidence>
<sequence>MTSLVLATLFFLGIHLASSSPLRTALVARMGEAAWLGLFSLVSVLGLFWMAIAYAQAPVGAPVWDAGVGGRHLSLILVALAFLLLVPGVLGRNPTAVGQAGQLQAVEPATGVLRITRHPVMWGIGLWGIAHLLNNSTPADLVFFGGLTVLAIFGPMAQDAKFRALRREDYARYTAVTSYIPFGAILTGRQKLLRAVSETGPLRILVAGALYFAVLLGHAHLFGVSPLAM</sequence>
<dbReference type="PANTHER" id="PTHR35988">
    <property type="entry name" value="15-CIS-ZETA-CAROTENE ISOMERASE, CHLOROPLASTIC"/>
    <property type="match status" value="1"/>
</dbReference>
<organism evidence="7 8">
    <name type="scientific">Futiania mangrovi</name>
    <dbReference type="NCBI Taxonomy" id="2959716"/>
    <lineage>
        <taxon>Bacteria</taxon>
        <taxon>Pseudomonadati</taxon>
        <taxon>Pseudomonadota</taxon>
        <taxon>Alphaproteobacteria</taxon>
        <taxon>Futianiales</taxon>
        <taxon>Futianiaceae</taxon>
        <taxon>Futiania</taxon>
    </lineage>
</organism>
<dbReference type="GO" id="GO:0016020">
    <property type="term" value="C:membrane"/>
    <property type="evidence" value="ECO:0007669"/>
    <property type="project" value="UniProtKB-SubCell"/>
</dbReference>
<evidence type="ECO:0000313" key="7">
    <source>
        <dbReference type="EMBL" id="MCP1337178.1"/>
    </source>
</evidence>
<evidence type="ECO:0000313" key="8">
    <source>
        <dbReference type="Proteomes" id="UP001055804"/>
    </source>
</evidence>
<keyword evidence="2 5" id="KW-0812">Transmembrane</keyword>
<dbReference type="RefSeq" id="WP_269333108.1">
    <property type="nucleotide sequence ID" value="NZ_JAMZFT010000002.1"/>
</dbReference>
<evidence type="ECO:0000259" key="6">
    <source>
        <dbReference type="Pfam" id="PF07298"/>
    </source>
</evidence>
<proteinExistence type="predicted"/>
<feature type="transmembrane region" description="Helical" evidence="5">
    <location>
        <begin position="200"/>
        <end position="224"/>
    </location>
</feature>
<comment type="caution">
    <text evidence="7">The sequence shown here is derived from an EMBL/GenBank/DDBJ whole genome shotgun (WGS) entry which is preliminary data.</text>
</comment>
<dbReference type="Proteomes" id="UP001055804">
    <property type="component" value="Unassembled WGS sequence"/>
</dbReference>
<keyword evidence="4 5" id="KW-0472">Membrane</keyword>
<dbReference type="InterPro" id="IPR009915">
    <property type="entry name" value="NnrU_dom"/>
</dbReference>
<evidence type="ECO:0000256" key="1">
    <source>
        <dbReference type="ARBA" id="ARBA00004141"/>
    </source>
</evidence>
<name>A0A9J6PMB4_9PROT</name>
<evidence type="ECO:0000256" key="2">
    <source>
        <dbReference type="ARBA" id="ARBA00022692"/>
    </source>
</evidence>
<comment type="subcellular location">
    <subcellularLocation>
        <location evidence="1">Membrane</location>
        <topology evidence="1">Multi-pass membrane protein</topology>
    </subcellularLocation>
</comment>
<feature type="transmembrane region" description="Helical" evidence="5">
    <location>
        <begin position="73"/>
        <end position="90"/>
    </location>
</feature>
<evidence type="ECO:0000256" key="5">
    <source>
        <dbReference type="SAM" id="Phobius"/>
    </source>
</evidence>
<protein>
    <submittedName>
        <fullName evidence="7">NnrU family protein</fullName>
    </submittedName>
</protein>
<accession>A0A9J6PMB4</accession>